<dbReference type="Gene3D" id="1.10.630.10">
    <property type="entry name" value="Cytochrome P450"/>
    <property type="match status" value="1"/>
</dbReference>
<reference evidence="8" key="1">
    <citation type="journal article" date="2023" name="Mol. Phylogenet. Evol.">
        <title>Genome-scale phylogeny and comparative genomics of the fungal order Sordariales.</title>
        <authorList>
            <person name="Hensen N."/>
            <person name="Bonometti L."/>
            <person name="Westerberg I."/>
            <person name="Brannstrom I.O."/>
            <person name="Guillou S."/>
            <person name="Cros-Aarteil S."/>
            <person name="Calhoun S."/>
            <person name="Haridas S."/>
            <person name="Kuo A."/>
            <person name="Mondo S."/>
            <person name="Pangilinan J."/>
            <person name="Riley R."/>
            <person name="LaButti K."/>
            <person name="Andreopoulos B."/>
            <person name="Lipzen A."/>
            <person name="Chen C."/>
            <person name="Yan M."/>
            <person name="Daum C."/>
            <person name="Ng V."/>
            <person name="Clum A."/>
            <person name="Steindorff A."/>
            <person name="Ohm R.A."/>
            <person name="Martin F."/>
            <person name="Silar P."/>
            <person name="Natvig D.O."/>
            <person name="Lalanne C."/>
            <person name="Gautier V."/>
            <person name="Ament-Velasquez S.L."/>
            <person name="Kruys A."/>
            <person name="Hutchinson M.I."/>
            <person name="Powell A.J."/>
            <person name="Barry K."/>
            <person name="Miller A.N."/>
            <person name="Grigoriev I.V."/>
            <person name="Debuchy R."/>
            <person name="Gladieux P."/>
            <person name="Hiltunen Thoren M."/>
            <person name="Johannesson H."/>
        </authorList>
    </citation>
    <scope>NUCLEOTIDE SEQUENCE</scope>
    <source>
        <strain evidence="8">PSN293</strain>
    </source>
</reference>
<dbReference type="SUPFAM" id="SSF48264">
    <property type="entry name" value="Cytochrome P450"/>
    <property type="match status" value="1"/>
</dbReference>
<name>A0AAN6XVK5_9PEZI</name>
<keyword evidence="7" id="KW-0472">Membrane</keyword>
<dbReference type="EMBL" id="MU858277">
    <property type="protein sequence ID" value="KAK4207723.1"/>
    <property type="molecule type" value="Genomic_DNA"/>
</dbReference>
<keyword evidence="5 6" id="KW-0408">Iron</keyword>
<dbReference type="Pfam" id="PF00067">
    <property type="entry name" value="p450"/>
    <property type="match status" value="1"/>
</dbReference>
<dbReference type="PANTHER" id="PTHR24305:SF232">
    <property type="entry name" value="P450, PUTATIVE (EUROFUNG)-RELATED"/>
    <property type="match status" value="1"/>
</dbReference>
<protein>
    <submittedName>
        <fullName evidence="8">Benzoate 4-monooxygenase cytochrome P450</fullName>
    </submittedName>
</protein>
<dbReference type="GO" id="GO:0004497">
    <property type="term" value="F:monooxygenase activity"/>
    <property type="evidence" value="ECO:0007669"/>
    <property type="project" value="InterPro"/>
</dbReference>
<dbReference type="PRINTS" id="PR00385">
    <property type="entry name" value="P450"/>
</dbReference>
<feature type="binding site" description="axial binding residue" evidence="6">
    <location>
        <position position="455"/>
    </location>
    <ligand>
        <name>heme</name>
        <dbReference type="ChEBI" id="CHEBI:30413"/>
    </ligand>
    <ligandPart>
        <name>Fe</name>
        <dbReference type="ChEBI" id="CHEBI:18248"/>
    </ligandPart>
</feature>
<comment type="similarity">
    <text evidence="2">Belongs to the cytochrome P450 family.</text>
</comment>
<keyword evidence="7" id="KW-1133">Transmembrane helix</keyword>
<dbReference type="PRINTS" id="PR00463">
    <property type="entry name" value="EP450I"/>
</dbReference>
<reference evidence="8" key="2">
    <citation type="submission" date="2023-05" db="EMBL/GenBank/DDBJ databases">
        <authorList>
            <consortium name="Lawrence Berkeley National Laboratory"/>
            <person name="Steindorff A."/>
            <person name="Hensen N."/>
            <person name="Bonometti L."/>
            <person name="Westerberg I."/>
            <person name="Brannstrom I.O."/>
            <person name="Guillou S."/>
            <person name="Cros-Aarteil S."/>
            <person name="Calhoun S."/>
            <person name="Haridas S."/>
            <person name="Kuo A."/>
            <person name="Mondo S."/>
            <person name="Pangilinan J."/>
            <person name="Riley R."/>
            <person name="Labutti K."/>
            <person name="Andreopoulos B."/>
            <person name="Lipzen A."/>
            <person name="Chen C."/>
            <person name="Yanf M."/>
            <person name="Daum C."/>
            <person name="Ng V."/>
            <person name="Clum A."/>
            <person name="Ohm R."/>
            <person name="Martin F."/>
            <person name="Silar P."/>
            <person name="Natvig D."/>
            <person name="Lalanne C."/>
            <person name="Gautier V."/>
            <person name="Ament-Velasquez S.L."/>
            <person name="Kruys A."/>
            <person name="Hutchinson M.I."/>
            <person name="Powell A.J."/>
            <person name="Barry K."/>
            <person name="Miller A.N."/>
            <person name="Grigoriev I.V."/>
            <person name="Debuchy R."/>
            <person name="Gladieux P."/>
            <person name="Thoren M.H."/>
            <person name="Johannesson H."/>
        </authorList>
    </citation>
    <scope>NUCLEOTIDE SEQUENCE</scope>
    <source>
        <strain evidence="8">PSN293</strain>
    </source>
</reference>
<keyword evidence="3 6" id="KW-0349">Heme</keyword>
<comment type="caution">
    <text evidence="8">The sequence shown here is derived from an EMBL/GenBank/DDBJ whole genome shotgun (WGS) entry which is preliminary data.</text>
</comment>
<dbReference type="GO" id="GO:0020037">
    <property type="term" value="F:heme binding"/>
    <property type="evidence" value="ECO:0007669"/>
    <property type="project" value="InterPro"/>
</dbReference>
<feature type="transmembrane region" description="Helical" evidence="7">
    <location>
        <begin position="6"/>
        <end position="29"/>
    </location>
</feature>
<gene>
    <name evidence="8" type="ORF">QBC37DRAFT_354785</name>
</gene>
<evidence type="ECO:0000256" key="3">
    <source>
        <dbReference type="ARBA" id="ARBA00022617"/>
    </source>
</evidence>
<sequence length="510" mass="56636">MGAFHGLLGLSGGQLAGVIAIAIFTLCIYRRYLSPISHVPGPFVASFTRLWHIHRILKGDQNLELIRLHDKHGHLVRIAPNEISLSHPSAIKKILSAPLHKGPWYKVIAFPDGRFQSPMGATDPAIKNELSRHLSAAYTLPNLLRSEDGIDATLSRLFTWFDRFSTQKKAIELADWFTFATSDVIGEVIFSKPMGFLEAGKDIDNTIANSHAQAAYVSIAGFFRWVHVALLSNRFVTWLGIAPWGHLINTAMSAIKERMDRPDVERVDALGHWLRMLESTRSFDGKLGSGKARMEEHEVRSAAFGAIAAGNETVAAGLQAFVYYMIRCPGAWERARKEVDEVLGGEGGEGGPGGVVSYASAQKMVYLQACIKEALRIFGPASMGLPRVVGKGGMTFDEYTIPEGVIVSVNIWVMHHSKEIWGEDAREFNPDRWFRPNAASLEKYFIPWGAGYSSCPGPNIAKIELSKICATLVRDYEFDQVDPKQEWSWKAYFTAVPGGWPVYVKKRGHH</sequence>
<organism evidence="8 9">
    <name type="scientific">Rhypophila decipiens</name>
    <dbReference type="NCBI Taxonomy" id="261697"/>
    <lineage>
        <taxon>Eukaryota</taxon>
        <taxon>Fungi</taxon>
        <taxon>Dikarya</taxon>
        <taxon>Ascomycota</taxon>
        <taxon>Pezizomycotina</taxon>
        <taxon>Sordariomycetes</taxon>
        <taxon>Sordariomycetidae</taxon>
        <taxon>Sordariales</taxon>
        <taxon>Naviculisporaceae</taxon>
        <taxon>Rhypophila</taxon>
    </lineage>
</organism>
<keyword evidence="9" id="KW-1185">Reference proteome</keyword>
<dbReference type="InterPro" id="IPR001128">
    <property type="entry name" value="Cyt_P450"/>
</dbReference>
<evidence type="ECO:0000256" key="4">
    <source>
        <dbReference type="ARBA" id="ARBA00022723"/>
    </source>
</evidence>
<dbReference type="PANTHER" id="PTHR24305">
    <property type="entry name" value="CYTOCHROME P450"/>
    <property type="match status" value="1"/>
</dbReference>
<evidence type="ECO:0000256" key="1">
    <source>
        <dbReference type="ARBA" id="ARBA00001971"/>
    </source>
</evidence>
<dbReference type="GO" id="GO:0016705">
    <property type="term" value="F:oxidoreductase activity, acting on paired donors, with incorporation or reduction of molecular oxygen"/>
    <property type="evidence" value="ECO:0007669"/>
    <property type="project" value="InterPro"/>
</dbReference>
<dbReference type="InterPro" id="IPR036396">
    <property type="entry name" value="Cyt_P450_sf"/>
</dbReference>
<evidence type="ECO:0000256" key="6">
    <source>
        <dbReference type="PIRSR" id="PIRSR602401-1"/>
    </source>
</evidence>
<evidence type="ECO:0000256" key="2">
    <source>
        <dbReference type="ARBA" id="ARBA00010617"/>
    </source>
</evidence>
<evidence type="ECO:0000313" key="9">
    <source>
        <dbReference type="Proteomes" id="UP001301769"/>
    </source>
</evidence>
<dbReference type="CDD" id="cd11060">
    <property type="entry name" value="CYP57A1-like"/>
    <property type="match status" value="1"/>
</dbReference>
<keyword evidence="7" id="KW-0812">Transmembrane</keyword>
<keyword evidence="4 6" id="KW-0479">Metal-binding</keyword>
<accession>A0AAN6XVK5</accession>
<evidence type="ECO:0000313" key="8">
    <source>
        <dbReference type="EMBL" id="KAK4207723.1"/>
    </source>
</evidence>
<proteinExistence type="inferred from homology"/>
<dbReference type="Proteomes" id="UP001301769">
    <property type="component" value="Unassembled WGS sequence"/>
</dbReference>
<comment type="cofactor">
    <cofactor evidence="1 6">
        <name>heme</name>
        <dbReference type="ChEBI" id="CHEBI:30413"/>
    </cofactor>
</comment>
<evidence type="ECO:0000256" key="7">
    <source>
        <dbReference type="SAM" id="Phobius"/>
    </source>
</evidence>
<dbReference type="InterPro" id="IPR002401">
    <property type="entry name" value="Cyt_P450_E_grp-I"/>
</dbReference>
<evidence type="ECO:0000256" key="5">
    <source>
        <dbReference type="ARBA" id="ARBA00023004"/>
    </source>
</evidence>
<dbReference type="InterPro" id="IPR050121">
    <property type="entry name" value="Cytochrome_P450_monoxygenase"/>
</dbReference>
<dbReference type="GO" id="GO:0005506">
    <property type="term" value="F:iron ion binding"/>
    <property type="evidence" value="ECO:0007669"/>
    <property type="project" value="InterPro"/>
</dbReference>
<dbReference type="AlphaFoldDB" id="A0AAN6XVK5"/>